<reference evidence="12" key="2">
    <citation type="submission" date="2007-04" db="EMBL/GenBank/DDBJ databases">
        <title>The genome of the human body louse.</title>
        <authorList>
            <consortium name="The Human Body Louse Genome Consortium"/>
            <person name="Kirkness E."/>
            <person name="Walenz B."/>
            <person name="Hass B."/>
            <person name="Bruggner R."/>
            <person name="Strausberg R."/>
        </authorList>
    </citation>
    <scope>NUCLEOTIDE SEQUENCE</scope>
    <source>
        <strain evidence="12">USDA</strain>
    </source>
</reference>
<evidence type="ECO:0000256" key="9">
    <source>
        <dbReference type="ARBA" id="ARBA00022989"/>
    </source>
</evidence>
<evidence type="ECO:0000256" key="7">
    <source>
        <dbReference type="ARBA" id="ARBA00022692"/>
    </source>
</evidence>
<evidence type="ECO:0000256" key="1">
    <source>
        <dbReference type="ARBA" id="ARBA00004477"/>
    </source>
</evidence>
<evidence type="ECO:0000256" key="2">
    <source>
        <dbReference type="ARBA" id="ARBA00004687"/>
    </source>
</evidence>
<dbReference type="Proteomes" id="UP000009046">
    <property type="component" value="Unassembled WGS sequence"/>
</dbReference>
<dbReference type="VEuPathDB" id="VectorBase:PHUM399360"/>
<reference evidence="12" key="1">
    <citation type="submission" date="2007-04" db="EMBL/GenBank/DDBJ databases">
        <title>Annotation of Pediculus humanus corporis strain USDA.</title>
        <authorList>
            <person name="Kirkness E."/>
            <person name="Hannick L."/>
            <person name="Hass B."/>
            <person name="Bruggner R."/>
            <person name="Lawson D."/>
            <person name="Bidwell S."/>
            <person name="Joardar V."/>
            <person name="Caler E."/>
            <person name="Walenz B."/>
            <person name="Inman J."/>
            <person name="Schobel S."/>
            <person name="Galinsky K."/>
            <person name="Amedeo P."/>
            <person name="Strausberg R."/>
        </authorList>
    </citation>
    <scope>NUCLEOTIDE SEQUENCE</scope>
    <source>
        <strain evidence="12">USDA</strain>
    </source>
</reference>
<evidence type="ECO:0000313" key="12">
    <source>
        <dbReference type="EMBL" id="EEB15990.1"/>
    </source>
</evidence>
<dbReference type="GO" id="GO:0000009">
    <property type="term" value="F:alpha-1,6-mannosyltransferase activity"/>
    <property type="evidence" value="ECO:0007669"/>
    <property type="project" value="InterPro"/>
</dbReference>
<feature type="transmembrane region" description="Helical" evidence="11">
    <location>
        <begin position="209"/>
        <end position="235"/>
    </location>
</feature>
<dbReference type="PANTHER" id="PTHR12468:SF2">
    <property type="entry name" value="GPI MANNOSYLTRANSFERASE 2"/>
    <property type="match status" value="1"/>
</dbReference>
<dbReference type="EMBL" id="DS235478">
    <property type="protein sequence ID" value="EEB15990.1"/>
    <property type="molecule type" value="Genomic_DNA"/>
</dbReference>
<dbReference type="OMA" id="GALFIWC"/>
<dbReference type="EC" id="2.4.1.-" evidence="11"/>
<dbReference type="GO" id="GO:0031501">
    <property type="term" value="C:mannosyltransferase complex"/>
    <property type="evidence" value="ECO:0007669"/>
    <property type="project" value="TreeGrafter"/>
</dbReference>
<feature type="transmembrane region" description="Helical" evidence="11">
    <location>
        <begin position="247"/>
        <end position="271"/>
    </location>
</feature>
<evidence type="ECO:0000256" key="11">
    <source>
        <dbReference type="RuleBase" id="RU363112"/>
    </source>
</evidence>
<dbReference type="PANTHER" id="PTHR12468">
    <property type="entry name" value="GPI MANNOSYLTRANSFERASE 2"/>
    <property type="match status" value="1"/>
</dbReference>
<comment type="function">
    <text evidence="11">Mannosyltransferase involved in glycosylphosphatidylinositol-anchor biosynthesis.</text>
</comment>
<dbReference type="FunCoup" id="E0VRI4">
    <property type="interactions" value="527"/>
</dbReference>
<keyword evidence="9 11" id="KW-1133">Transmembrane helix</keyword>
<comment type="subcellular location">
    <subcellularLocation>
        <location evidence="1 11">Endoplasmic reticulum membrane</location>
        <topology evidence="1 11">Multi-pass membrane protein</topology>
    </subcellularLocation>
</comment>
<proteinExistence type="inferred from homology"/>
<keyword evidence="5 11" id="KW-0328">Glycosyltransferase</keyword>
<dbReference type="GeneID" id="8231053"/>
<keyword evidence="10 11" id="KW-0472">Membrane</keyword>
<evidence type="ECO:0000313" key="14">
    <source>
        <dbReference type="Proteomes" id="UP000009046"/>
    </source>
</evidence>
<evidence type="ECO:0000256" key="5">
    <source>
        <dbReference type="ARBA" id="ARBA00022676"/>
    </source>
</evidence>
<dbReference type="GO" id="GO:0004376">
    <property type="term" value="F:GPI mannosyltransferase activity"/>
    <property type="evidence" value="ECO:0007669"/>
    <property type="project" value="InterPro"/>
</dbReference>
<feature type="transmembrane region" description="Helical" evidence="11">
    <location>
        <begin position="484"/>
        <end position="503"/>
    </location>
</feature>
<keyword evidence="6 11" id="KW-0808">Transferase</keyword>
<dbReference type="InterPro" id="IPR007315">
    <property type="entry name" value="PIG-V/Gpi18"/>
</dbReference>
<evidence type="ECO:0000256" key="8">
    <source>
        <dbReference type="ARBA" id="ARBA00022824"/>
    </source>
</evidence>
<organism>
    <name type="scientific">Pediculus humanus subsp. corporis</name>
    <name type="common">Body louse</name>
    <dbReference type="NCBI Taxonomy" id="121224"/>
    <lineage>
        <taxon>Eukaryota</taxon>
        <taxon>Metazoa</taxon>
        <taxon>Ecdysozoa</taxon>
        <taxon>Arthropoda</taxon>
        <taxon>Hexapoda</taxon>
        <taxon>Insecta</taxon>
        <taxon>Pterygota</taxon>
        <taxon>Neoptera</taxon>
        <taxon>Paraneoptera</taxon>
        <taxon>Psocodea</taxon>
        <taxon>Troctomorpha</taxon>
        <taxon>Phthiraptera</taxon>
        <taxon>Anoplura</taxon>
        <taxon>Pediculidae</taxon>
        <taxon>Pediculus</taxon>
    </lineage>
</organism>
<dbReference type="Pfam" id="PF04188">
    <property type="entry name" value="Mannosyl_trans2"/>
    <property type="match status" value="1"/>
</dbReference>
<dbReference type="CTD" id="8231053"/>
<dbReference type="EnsemblMetazoa" id="PHUM399360-RA">
    <property type="protein sequence ID" value="PHUM399360-PA"/>
    <property type="gene ID" value="PHUM399360"/>
</dbReference>
<reference evidence="13" key="3">
    <citation type="submission" date="2021-02" db="UniProtKB">
        <authorList>
            <consortium name="EnsemblMetazoa"/>
        </authorList>
    </citation>
    <scope>IDENTIFICATION</scope>
    <source>
        <strain evidence="13">USDA</strain>
    </source>
</reference>
<keyword evidence="4 11" id="KW-0337">GPI-anchor biosynthesis</keyword>
<dbReference type="eggNOG" id="KOG2647">
    <property type="taxonomic scope" value="Eukaryota"/>
</dbReference>
<keyword evidence="7 11" id="KW-0812">Transmembrane</keyword>
<evidence type="ECO:0000313" key="13">
    <source>
        <dbReference type="EnsemblMetazoa" id="PHUM399360-PA"/>
    </source>
</evidence>
<dbReference type="KEGG" id="phu:Phum_PHUM399360"/>
<dbReference type="InParanoid" id="E0VRI4"/>
<dbReference type="AlphaFoldDB" id="E0VRI4"/>
<dbReference type="OrthoDB" id="10252502at2759"/>
<sequence length="504" mass="59207">MKKEAGKEKIMVYSLEEKVQNFAICSRVGIILLQFLSNLIIPDHDANVFQKPLNLSYTKTRIDKITELLFKGLTHWDAQYFLHISEYGYTYENTIAFFPLFPVIIRQLSNLTLSMLNYISFYFHLNNLMSMHSLLIIVSVLFNNLLFIYTSKILFNLSLVVLKSQKLAFISSILFSINPASIFFSAVYSESLYCFLIFYGLLQINKNNNVLSCLIMGMTGATRSNGLINLGFVIYQYIKMRFKTKTLLMFSLVFSMGVFLTIIPFVIYQMYCYVKFCHPHRENLPLFIRQYGVSNEYVFPANRSTWCNDSYPIAYSYVQNRYWNVGFLNYYELKQLPNFLLAFPMIYIVGRGTYDFVKNYKFSLIFLGIVDKELEGELPLRIFPYVAHVAFLTIFGILMVHVQVITRLLASSSPLPYWYSAIALSKTIKVPAERETVLDKLNKKREKSRDSCFYECDKTKNSYWKNFLFTVENSFEKYPLFIKWYFIIYFFIGTVMFSNRLPWT</sequence>
<gene>
    <name evidence="13" type="primary">8231053</name>
    <name evidence="12" type="ORF">Phum_PHUM399360</name>
</gene>
<comment type="caution">
    <text evidence="11">Lacks conserved residue(s) required for the propagation of feature annotation.</text>
</comment>
<feature type="transmembrane region" description="Helical" evidence="11">
    <location>
        <begin position="382"/>
        <end position="402"/>
    </location>
</feature>
<dbReference type="HOGENOM" id="CLU_029048_3_2_1"/>
<protein>
    <recommendedName>
        <fullName evidence="11">GPI mannosyltransferase 2</fullName>
        <ecNumber evidence="11">2.4.1.-</ecNumber>
    </recommendedName>
</protein>
<comment type="pathway">
    <text evidence="2 11">Glycolipid biosynthesis; glycosylphosphatidylinositol-anchor biosynthesis.</text>
</comment>
<keyword evidence="14" id="KW-1185">Reference proteome</keyword>
<comment type="similarity">
    <text evidence="3 11">Belongs to the PIGV family.</text>
</comment>
<dbReference type="STRING" id="121224.E0VRI4"/>
<evidence type="ECO:0000256" key="6">
    <source>
        <dbReference type="ARBA" id="ARBA00022679"/>
    </source>
</evidence>
<dbReference type="UniPathway" id="UPA00196"/>
<dbReference type="EMBL" id="AAZO01004688">
    <property type="status" value="NOT_ANNOTATED_CDS"/>
    <property type="molecule type" value="Genomic_DNA"/>
</dbReference>
<evidence type="ECO:0000256" key="10">
    <source>
        <dbReference type="ARBA" id="ARBA00023136"/>
    </source>
</evidence>
<feature type="transmembrane region" description="Helical" evidence="11">
    <location>
        <begin position="134"/>
        <end position="155"/>
    </location>
</feature>
<dbReference type="RefSeq" id="XP_002428728.1">
    <property type="nucleotide sequence ID" value="XM_002428683.1"/>
</dbReference>
<evidence type="ECO:0000256" key="3">
    <source>
        <dbReference type="ARBA" id="ARBA00008698"/>
    </source>
</evidence>
<dbReference type="GO" id="GO:0005789">
    <property type="term" value="C:endoplasmic reticulum membrane"/>
    <property type="evidence" value="ECO:0007669"/>
    <property type="project" value="UniProtKB-SubCell"/>
</dbReference>
<accession>E0VRI4</accession>
<name>E0VRI4_PEDHC</name>
<dbReference type="GO" id="GO:0006506">
    <property type="term" value="P:GPI anchor biosynthetic process"/>
    <property type="evidence" value="ECO:0007669"/>
    <property type="project" value="UniProtKB-UniPathway"/>
</dbReference>
<evidence type="ECO:0000256" key="4">
    <source>
        <dbReference type="ARBA" id="ARBA00022502"/>
    </source>
</evidence>
<keyword evidence="8 11" id="KW-0256">Endoplasmic reticulum</keyword>